<dbReference type="InterPro" id="IPR010512">
    <property type="entry name" value="DUF1091"/>
</dbReference>
<dbReference type="SUPFAM" id="SSF63707">
    <property type="entry name" value="Ganglioside M2 (gm2) activator"/>
    <property type="match status" value="1"/>
</dbReference>
<keyword evidence="3" id="KW-1185">Reference proteome</keyword>
<dbReference type="Gene3D" id="2.70.220.10">
    <property type="entry name" value="Ganglioside GM2 activator"/>
    <property type="match status" value="1"/>
</dbReference>
<reference evidence="3" key="1">
    <citation type="submission" date="2014-01" db="EMBL/GenBank/DDBJ databases">
        <title>The Genome Sequence of Anopheles melas CM1001059_A (V2).</title>
        <authorList>
            <consortium name="The Broad Institute Genomics Platform"/>
            <person name="Neafsey D.E."/>
            <person name="Besansky N."/>
            <person name="Howell P."/>
            <person name="Walton C."/>
            <person name="Young S.K."/>
            <person name="Zeng Q."/>
            <person name="Gargeya S."/>
            <person name="Fitzgerald M."/>
            <person name="Haas B."/>
            <person name="Abouelleil A."/>
            <person name="Allen A.W."/>
            <person name="Alvarado L."/>
            <person name="Arachchi H.M."/>
            <person name="Berlin A.M."/>
            <person name="Chapman S.B."/>
            <person name="Gainer-Dewar J."/>
            <person name="Goldberg J."/>
            <person name="Griggs A."/>
            <person name="Gujja S."/>
            <person name="Hansen M."/>
            <person name="Howarth C."/>
            <person name="Imamovic A."/>
            <person name="Ireland A."/>
            <person name="Larimer J."/>
            <person name="McCowan C."/>
            <person name="Murphy C."/>
            <person name="Pearson M."/>
            <person name="Poon T.W."/>
            <person name="Priest M."/>
            <person name="Roberts A."/>
            <person name="Saif S."/>
            <person name="Shea T."/>
            <person name="Sisk P."/>
            <person name="Sykes S."/>
            <person name="Wortman J."/>
            <person name="Nusbaum C."/>
            <person name="Birren B."/>
        </authorList>
    </citation>
    <scope>NUCLEOTIDE SEQUENCE [LARGE SCALE GENOMIC DNA]</scope>
    <source>
        <strain evidence="3">CM1001059</strain>
    </source>
</reference>
<dbReference type="AlphaFoldDB" id="A0A182UID6"/>
<evidence type="ECO:0000256" key="1">
    <source>
        <dbReference type="ARBA" id="ARBA00022729"/>
    </source>
</evidence>
<dbReference type="PANTHER" id="PTHR20898">
    <property type="entry name" value="DAEDALUS ON 3-RELATED-RELATED"/>
    <property type="match status" value="1"/>
</dbReference>
<evidence type="ECO:0008006" key="4">
    <source>
        <dbReference type="Google" id="ProtNLM"/>
    </source>
</evidence>
<reference evidence="2" key="2">
    <citation type="submission" date="2020-05" db="UniProtKB">
        <authorList>
            <consortium name="EnsemblMetazoa"/>
        </authorList>
    </citation>
    <scope>IDENTIFICATION</scope>
    <source>
        <strain evidence="2">CM1001059</strain>
    </source>
</reference>
<dbReference type="PANTHER" id="PTHR20898:SF1">
    <property type="entry name" value="MD-2-RELATED LIPID-RECOGNITION DOMAIN-CONTAINING PROTEIN"/>
    <property type="match status" value="1"/>
</dbReference>
<dbReference type="InterPro" id="IPR036846">
    <property type="entry name" value="GM2-AP_sf"/>
</dbReference>
<dbReference type="Pfam" id="PF06477">
    <property type="entry name" value="DUF1091"/>
    <property type="match status" value="1"/>
</dbReference>
<protein>
    <recommendedName>
        <fullName evidence="4">MD-2-related lipid-recognition domain-containing protein</fullName>
    </recommendedName>
</protein>
<evidence type="ECO:0000313" key="3">
    <source>
        <dbReference type="Proteomes" id="UP000075902"/>
    </source>
</evidence>
<dbReference type="EnsemblMetazoa" id="AMEC020959-RA">
    <property type="protein sequence ID" value="AMEC020959-PA"/>
    <property type="gene ID" value="AMEC020959"/>
</dbReference>
<evidence type="ECO:0000313" key="2">
    <source>
        <dbReference type="EnsemblMetazoa" id="AMEC020959-PA"/>
    </source>
</evidence>
<name>A0A182UID6_9DIPT</name>
<proteinExistence type="predicted"/>
<organism evidence="2 3">
    <name type="scientific">Anopheles melas</name>
    <dbReference type="NCBI Taxonomy" id="34690"/>
    <lineage>
        <taxon>Eukaryota</taxon>
        <taxon>Metazoa</taxon>
        <taxon>Ecdysozoa</taxon>
        <taxon>Arthropoda</taxon>
        <taxon>Hexapoda</taxon>
        <taxon>Insecta</taxon>
        <taxon>Pterygota</taxon>
        <taxon>Neoptera</taxon>
        <taxon>Endopterygota</taxon>
        <taxon>Diptera</taxon>
        <taxon>Nematocera</taxon>
        <taxon>Culicoidea</taxon>
        <taxon>Culicidae</taxon>
        <taxon>Anophelinae</taxon>
        <taxon>Anopheles</taxon>
    </lineage>
</organism>
<keyword evidence="1" id="KW-0732">Signal</keyword>
<dbReference type="SMART" id="SM00697">
    <property type="entry name" value="DM8"/>
    <property type="match status" value="1"/>
</dbReference>
<accession>A0A182UID6</accession>
<sequence length="187" mass="21656">MFGRRFGSCGIYCCIFAVLGGNFAALTQWLVPVLTRANVQGRSNYVNTSVAIHHHGSYQNFTMDLEVHVLSPLDKFRMNVGYFVRILNSEKWIYNKTYDFCRFLQRPSVDRFGALVMDDLRQHGKVPTGCPIQPERYVFKNVTLNRVKLPPFLPETNFGFTVNCYISPKNEKIFRSNWYGGLRRVIL</sequence>
<dbReference type="Proteomes" id="UP000075902">
    <property type="component" value="Unassembled WGS sequence"/>
</dbReference>
<dbReference type="VEuPathDB" id="VectorBase:AMEC020959"/>